<keyword evidence="1" id="KW-0812">Transmembrane</keyword>
<sequence>MTKPDISYAKAAGLSYLGLAVFGLLGHLIIQSRLHVAGDAAATTANLLAHPTLAGLGVAADVGVVLTQALAALCFFRLFRPAGDLAAASIAAFGLVNAIVVLIATIFSATALTVVRAGGTLAGLPLYELNGTAWTLGGLFFGLWLIPMGLLTLRTTVMPRALGLLLIAGGAGYVLSAFVAHLAADTTVLTGLLAVPASIGEFWMIGYLLIRGGRLSSAPS</sequence>
<dbReference type="Proteomes" id="UP000053244">
    <property type="component" value="Unassembled WGS sequence"/>
</dbReference>
<feature type="transmembrane region" description="Helical" evidence="1">
    <location>
        <begin position="53"/>
        <end position="76"/>
    </location>
</feature>
<feature type="transmembrane region" description="Helical" evidence="1">
    <location>
        <begin position="189"/>
        <end position="210"/>
    </location>
</feature>
<evidence type="ECO:0008006" key="4">
    <source>
        <dbReference type="Google" id="ProtNLM"/>
    </source>
</evidence>
<evidence type="ECO:0000313" key="3">
    <source>
        <dbReference type="Proteomes" id="UP000053244"/>
    </source>
</evidence>
<keyword evidence="3" id="KW-1185">Reference proteome</keyword>
<keyword evidence="1" id="KW-0472">Membrane</keyword>
<dbReference type="RefSeq" id="WP_067700627.1">
    <property type="nucleotide sequence ID" value="NZ_LLZH01000299.1"/>
</dbReference>
<comment type="caution">
    <text evidence="2">The sequence shown here is derived from an EMBL/GenBank/DDBJ whole genome shotgun (WGS) entry which is preliminary data.</text>
</comment>
<gene>
    <name evidence="2" type="ORF">ADL15_35705</name>
</gene>
<feature type="transmembrane region" description="Helical" evidence="1">
    <location>
        <begin position="88"/>
        <end position="112"/>
    </location>
</feature>
<organism evidence="2 3">
    <name type="scientific">Actinoplanes awajinensis subsp. mycoplanecinus</name>
    <dbReference type="NCBI Taxonomy" id="135947"/>
    <lineage>
        <taxon>Bacteria</taxon>
        <taxon>Bacillati</taxon>
        <taxon>Actinomycetota</taxon>
        <taxon>Actinomycetes</taxon>
        <taxon>Micromonosporales</taxon>
        <taxon>Micromonosporaceae</taxon>
        <taxon>Actinoplanes</taxon>
    </lineage>
</organism>
<evidence type="ECO:0000256" key="1">
    <source>
        <dbReference type="SAM" id="Phobius"/>
    </source>
</evidence>
<dbReference type="AlphaFoldDB" id="A0A101JJ78"/>
<accession>A0A101JJ78</accession>
<name>A0A101JJ78_9ACTN</name>
<proteinExistence type="predicted"/>
<dbReference type="EMBL" id="LLZH01000299">
    <property type="protein sequence ID" value="KUL27426.1"/>
    <property type="molecule type" value="Genomic_DNA"/>
</dbReference>
<protein>
    <recommendedName>
        <fullName evidence="4">DUF4386 domain-containing protein</fullName>
    </recommendedName>
</protein>
<dbReference type="OrthoDB" id="1160166at2"/>
<keyword evidence="1" id="KW-1133">Transmembrane helix</keyword>
<dbReference type="InterPro" id="IPR025495">
    <property type="entry name" value="DUF4386"/>
</dbReference>
<feature type="transmembrane region" description="Helical" evidence="1">
    <location>
        <begin position="163"/>
        <end position="183"/>
    </location>
</feature>
<feature type="transmembrane region" description="Helical" evidence="1">
    <location>
        <begin position="132"/>
        <end position="151"/>
    </location>
</feature>
<evidence type="ECO:0000313" key="2">
    <source>
        <dbReference type="EMBL" id="KUL27426.1"/>
    </source>
</evidence>
<feature type="transmembrane region" description="Helical" evidence="1">
    <location>
        <begin position="12"/>
        <end position="30"/>
    </location>
</feature>
<reference evidence="2 3" key="1">
    <citation type="submission" date="2015-10" db="EMBL/GenBank/DDBJ databases">
        <authorList>
            <person name="Gilbert D.G."/>
        </authorList>
    </citation>
    <scope>NUCLEOTIDE SEQUENCE [LARGE SCALE GENOMIC DNA]</scope>
    <source>
        <strain evidence="2 3">NRRL B-16712</strain>
    </source>
</reference>
<dbReference type="Pfam" id="PF14329">
    <property type="entry name" value="DUF4386"/>
    <property type="match status" value="1"/>
</dbReference>